<gene>
    <name evidence="1" type="ORF">NLI96_g10251</name>
</gene>
<evidence type="ECO:0000313" key="1">
    <source>
        <dbReference type="EMBL" id="KAJ3477756.1"/>
    </source>
</evidence>
<accession>A0AAD5YEI6</accession>
<name>A0AAD5YEI6_9APHY</name>
<evidence type="ECO:0000313" key="2">
    <source>
        <dbReference type="Proteomes" id="UP001212997"/>
    </source>
</evidence>
<protein>
    <submittedName>
        <fullName evidence="1">Uncharacterized protein</fullName>
    </submittedName>
</protein>
<organism evidence="1 2">
    <name type="scientific">Meripilus lineatus</name>
    <dbReference type="NCBI Taxonomy" id="2056292"/>
    <lineage>
        <taxon>Eukaryota</taxon>
        <taxon>Fungi</taxon>
        <taxon>Dikarya</taxon>
        <taxon>Basidiomycota</taxon>
        <taxon>Agaricomycotina</taxon>
        <taxon>Agaricomycetes</taxon>
        <taxon>Polyporales</taxon>
        <taxon>Meripilaceae</taxon>
        <taxon>Meripilus</taxon>
    </lineage>
</organism>
<proteinExistence type="predicted"/>
<dbReference type="AlphaFoldDB" id="A0AAD5YEI6"/>
<dbReference type="Proteomes" id="UP001212997">
    <property type="component" value="Unassembled WGS sequence"/>
</dbReference>
<reference evidence="1" key="1">
    <citation type="submission" date="2022-07" db="EMBL/GenBank/DDBJ databases">
        <title>Genome Sequence of Physisporinus lineatus.</title>
        <authorList>
            <person name="Buettner E."/>
        </authorList>
    </citation>
    <scope>NUCLEOTIDE SEQUENCE</scope>
    <source>
        <strain evidence="1">VT162</strain>
    </source>
</reference>
<comment type="caution">
    <text evidence="1">The sequence shown here is derived from an EMBL/GenBank/DDBJ whole genome shotgun (WGS) entry which is preliminary data.</text>
</comment>
<dbReference type="EMBL" id="JANAWD010000567">
    <property type="protein sequence ID" value="KAJ3477756.1"/>
    <property type="molecule type" value="Genomic_DNA"/>
</dbReference>
<keyword evidence="2" id="KW-1185">Reference proteome</keyword>
<sequence length="115" mass="13071">MFDDLFTRDAIGCVNAERMDRDSLRKALLGIQKTWDPTTGKVTPAVAPKPKELAVEMKWIYQEDKTHSLKEAAMVVAETIEVHGNPMIKYLEVESGKDWAIQLKMRATRDCTSYP</sequence>